<keyword evidence="2" id="KW-1003">Cell membrane</keyword>
<feature type="region of interest" description="Disordered" evidence="7">
    <location>
        <begin position="488"/>
        <end position="517"/>
    </location>
</feature>
<keyword evidence="5 8" id="KW-0472">Membrane</keyword>
<evidence type="ECO:0000313" key="11">
    <source>
        <dbReference type="EMBL" id="MCE7026662.1"/>
    </source>
</evidence>
<dbReference type="InterPro" id="IPR050445">
    <property type="entry name" value="Bact_polysacc_biosynth/exp"/>
</dbReference>
<dbReference type="InterPro" id="IPR032807">
    <property type="entry name" value="GNVR"/>
</dbReference>
<feature type="coiled-coil region" evidence="6">
    <location>
        <begin position="216"/>
        <end position="293"/>
    </location>
</feature>
<evidence type="ECO:0000259" key="9">
    <source>
        <dbReference type="Pfam" id="PF02706"/>
    </source>
</evidence>
<evidence type="ECO:0000256" key="8">
    <source>
        <dbReference type="SAM" id="Phobius"/>
    </source>
</evidence>
<dbReference type="RefSeq" id="WP_233717349.1">
    <property type="nucleotide sequence ID" value="NZ_JAJUWU010000001.1"/>
</dbReference>
<name>A0A9X1NW81_9HYPH</name>
<evidence type="ECO:0000256" key="2">
    <source>
        <dbReference type="ARBA" id="ARBA00022475"/>
    </source>
</evidence>
<comment type="caution">
    <text evidence="11">The sequence shown here is derived from an EMBL/GenBank/DDBJ whole genome shotgun (WGS) entry which is preliminary data.</text>
</comment>
<keyword evidence="12" id="KW-1185">Reference proteome</keyword>
<gene>
    <name evidence="11" type="ORF">LZD57_01545</name>
</gene>
<reference evidence="11" key="1">
    <citation type="submission" date="2022-01" db="EMBL/GenBank/DDBJ databases">
        <title>Jiella avicenniae sp. nov., a novel endophytic bacterium isolated from bark of Avicennia marina.</title>
        <authorList>
            <person name="Tuo L."/>
        </authorList>
    </citation>
    <scope>NUCLEOTIDE SEQUENCE</scope>
    <source>
        <strain evidence="11">CBK1P-4</strain>
    </source>
</reference>
<evidence type="ECO:0000256" key="7">
    <source>
        <dbReference type="SAM" id="MobiDB-lite"/>
    </source>
</evidence>
<keyword evidence="6" id="KW-0175">Coiled coil</keyword>
<dbReference type="InterPro" id="IPR003856">
    <property type="entry name" value="LPS_length_determ_N"/>
</dbReference>
<sequence length="682" mass="74502">MFARAGSKTSPNRKVTPAAPARTPSAAEPKAGPLFDPLQVVGEIWSLRWLVILLTLLGAVGGVVLALATPHKYTAITEILIDPRDIKVVQNEVTPNGLPSDATLALIESQISVVYSNEVMQRVIDKADLAADPEFNGTADSLFPSLSLFSSPDDPQTERRRELLTLAGLRDALHVSRDPKSFVINLAVTTRNPEKSARLANLVAESFIDQLGKVQSDTARRASDALSSRLAELRERVVEAERAAEAYKSENRLVGVGGRLVDDDYIVRINDQLAKARGEMTALRVRAEQMRKASVDDVVKGTLPEELTSDSLSRLRSTYSDLAQQNATLAATLGPRHPRRIASEDALRSIREAIRQELERIVAGAQTELARAEQTDRELTAQVNDLKDKQLETSASFVRLRELEREVDASRAVYEAFLLRARETGEQESLNTANVRVISSANPPLDPSSTSRKITVVAATMGGFVLGLGLAGLIACIKVLRRSLRGSRDRASARADRGSPVLADPVLNRPASLEDHDDPLVARAQDGDEEPSLATQVRPTVHVPPERVRRYVRPDVLRDDDGMSQRVSRAEAALSETFEAPSRSAGATALPVAAEEIETSNGVAALAGQTPRPVRSKPEREALREKLRTIAEQARLEAASDHREQTIYNEDIARLQNDILAVKRNLADARSRRHLQEAPPAE</sequence>
<comment type="subcellular location">
    <subcellularLocation>
        <location evidence="1">Cell membrane</location>
        <topology evidence="1">Multi-pass membrane protein</topology>
    </subcellularLocation>
</comment>
<dbReference type="PANTHER" id="PTHR32309:SF13">
    <property type="entry name" value="FERRIC ENTEROBACTIN TRANSPORT PROTEIN FEPE"/>
    <property type="match status" value="1"/>
</dbReference>
<accession>A0A9X1NW81</accession>
<organism evidence="11 12">
    <name type="scientific">Jiella avicenniae</name>
    <dbReference type="NCBI Taxonomy" id="2907202"/>
    <lineage>
        <taxon>Bacteria</taxon>
        <taxon>Pseudomonadati</taxon>
        <taxon>Pseudomonadota</taxon>
        <taxon>Alphaproteobacteria</taxon>
        <taxon>Hyphomicrobiales</taxon>
        <taxon>Aurantimonadaceae</taxon>
        <taxon>Jiella</taxon>
    </lineage>
</organism>
<feature type="compositionally biased region" description="Basic and acidic residues" evidence="7">
    <location>
        <begin position="488"/>
        <end position="497"/>
    </location>
</feature>
<evidence type="ECO:0000256" key="6">
    <source>
        <dbReference type="SAM" id="Coils"/>
    </source>
</evidence>
<evidence type="ECO:0000256" key="4">
    <source>
        <dbReference type="ARBA" id="ARBA00022989"/>
    </source>
</evidence>
<feature type="transmembrane region" description="Helical" evidence="8">
    <location>
        <begin position="456"/>
        <end position="480"/>
    </location>
</feature>
<evidence type="ECO:0000313" key="12">
    <source>
        <dbReference type="Proteomes" id="UP001139035"/>
    </source>
</evidence>
<evidence type="ECO:0000259" key="10">
    <source>
        <dbReference type="Pfam" id="PF13807"/>
    </source>
</evidence>
<feature type="compositionally biased region" description="Low complexity" evidence="7">
    <location>
        <begin position="17"/>
        <end position="28"/>
    </location>
</feature>
<dbReference type="Proteomes" id="UP001139035">
    <property type="component" value="Unassembled WGS sequence"/>
</dbReference>
<dbReference type="GO" id="GO:0005886">
    <property type="term" value="C:plasma membrane"/>
    <property type="evidence" value="ECO:0007669"/>
    <property type="project" value="UniProtKB-SubCell"/>
</dbReference>
<dbReference type="EMBL" id="JAJUWU010000001">
    <property type="protein sequence ID" value="MCE7026662.1"/>
    <property type="molecule type" value="Genomic_DNA"/>
</dbReference>
<dbReference type="Pfam" id="PF02706">
    <property type="entry name" value="Wzz"/>
    <property type="match status" value="1"/>
</dbReference>
<feature type="transmembrane region" description="Helical" evidence="8">
    <location>
        <begin position="49"/>
        <end position="68"/>
    </location>
</feature>
<dbReference type="GO" id="GO:0004713">
    <property type="term" value="F:protein tyrosine kinase activity"/>
    <property type="evidence" value="ECO:0007669"/>
    <property type="project" value="TreeGrafter"/>
</dbReference>
<feature type="domain" description="Polysaccharide chain length determinant N-terminal" evidence="9">
    <location>
        <begin position="39"/>
        <end position="126"/>
    </location>
</feature>
<evidence type="ECO:0000256" key="5">
    <source>
        <dbReference type="ARBA" id="ARBA00023136"/>
    </source>
</evidence>
<dbReference type="Pfam" id="PF13807">
    <property type="entry name" value="GNVR"/>
    <property type="match status" value="1"/>
</dbReference>
<evidence type="ECO:0000256" key="3">
    <source>
        <dbReference type="ARBA" id="ARBA00022692"/>
    </source>
</evidence>
<feature type="coiled-coil region" evidence="6">
    <location>
        <begin position="355"/>
        <end position="420"/>
    </location>
</feature>
<dbReference type="PANTHER" id="PTHR32309">
    <property type="entry name" value="TYROSINE-PROTEIN KINASE"/>
    <property type="match status" value="1"/>
</dbReference>
<protein>
    <submittedName>
        <fullName evidence="11">GumC family protein</fullName>
    </submittedName>
</protein>
<feature type="region of interest" description="Disordered" evidence="7">
    <location>
        <begin position="1"/>
        <end position="28"/>
    </location>
</feature>
<evidence type="ECO:0000256" key="1">
    <source>
        <dbReference type="ARBA" id="ARBA00004651"/>
    </source>
</evidence>
<keyword evidence="3 8" id="KW-0812">Transmembrane</keyword>
<dbReference type="AlphaFoldDB" id="A0A9X1NW81"/>
<feature type="domain" description="Tyrosine-protein kinase G-rich" evidence="10">
    <location>
        <begin position="402"/>
        <end position="471"/>
    </location>
</feature>
<keyword evidence="4 8" id="KW-1133">Transmembrane helix</keyword>
<proteinExistence type="predicted"/>